<protein>
    <submittedName>
        <fullName evidence="1">Uncharacterized protein</fullName>
    </submittedName>
</protein>
<gene>
    <name evidence="1" type="ORF">HCZ30_06110</name>
</gene>
<accession>A0ABX0VX52</accession>
<proteinExistence type="predicted"/>
<dbReference type="InterPro" id="IPR023214">
    <property type="entry name" value="HAD_sf"/>
</dbReference>
<dbReference type="SUPFAM" id="SSF56784">
    <property type="entry name" value="HAD-like"/>
    <property type="match status" value="1"/>
</dbReference>
<reference evidence="1 2" key="1">
    <citation type="submission" date="2020-03" db="EMBL/GenBank/DDBJ databases">
        <title>Bacterial isolates of synthetic phycosphere.</title>
        <authorList>
            <person name="Fu H."/>
            <person name="Moran M.A."/>
        </authorList>
    </citation>
    <scope>NUCLEOTIDE SEQUENCE [LARGE SCALE GENOMIC DNA]</scope>
    <source>
        <strain evidence="1 2">HF1</strain>
    </source>
</reference>
<dbReference type="Proteomes" id="UP000709466">
    <property type="component" value="Unassembled WGS sequence"/>
</dbReference>
<name>A0ABX0VX52_9RHOB</name>
<dbReference type="Gene3D" id="3.40.50.1000">
    <property type="entry name" value="HAD superfamily/HAD-like"/>
    <property type="match status" value="1"/>
</dbReference>
<dbReference type="RefSeq" id="WP_167637401.1">
    <property type="nucleotide sequence ID" value="NZ_JAATOP010000003.1"/>
</dbReference>
<sequence>MQSFRNVHGALGFFDHFDARAISETVGVTKPHPLMFIDAMRKLGLRARTRAAS</sequence>
<evidence type="ECO:0000313" key="1">
    <source>
        <dbReference type="EMBL" id="NIY72010.1"/>
    </source>
</evidence>
<dbReference type="EMBL" id="JAATOP010000003">
    <property type="protein sequence ID" value="NIY72010.1"/>
    <property type="molecule type" value="Genomic_DNA"/>
</dbReference>
<keyword evidence="2" id="KW-1185">Reference proteome</keyword>
<dbReference type="InterPro" id="IPR036412">
    <property type="entry name" value="HAD-like_sf"/>
</dbReference>
<comment type="caution">
    <text evidence="1">The sequence shown here is derived from an EMBL/GenBank/DDBJ whole genome shotgun (WGS) entry which is preliminary data.</text>
</comment>
<organism evidence="1 2">
    <name type="scientific">Marivivens donghaensis</name>
    <dbReference type="NCBI Taxonomy" id="1699413"/>
    <lineage>
        <taxon>Bacteria</taxon>
        <taxon>Pseudomonadati</taxon>
        <taxon>Pseudomonadota</taxon>
        <taxon>Alphaproteobacteria</taxon>
        <taxon>Rhodobacterales</taxon>
        <taxon>Paracoccaceae</taxon>
        <taxon>Marivivens group</taxon>
        <taxon>Marivivens</taxon>
    </lineage>
</organism>
<evidence type="ECO:0000313" key="2">
    <source>
        <dbReference type="Proteomes" id="UP000709466"/>
    </source>
</evidence>